<dbReference type="GO" id="GO:0042729">
    <property type="term" value="C:DASH complex"/>
    <property type="evidence" value="ECO:0007669"/>
    <property type="project" value="InterPro"/>
</dbReference>
<evidence type="ECO:0000256" key="13">
    <source>
        <dbReference type="SAM" id="MobiDB-lite"/>
    </source>
</evidence>
<evidence type="ECO:0000256" key="5">
    <source>
        <dbReference type="ARBA" id="ARBA00016329"/>
    </source>
</evidence>
<protein>
    <recommendedName>
        <fullName evidence="5">DASH complex subunit SPC19</fullName>
    </recommendedName>
    <alternativeName>
        <fullName evidence="12">Outer kinetochore protein SPC19</fullName>
    </alternativeName>
</protein>
<keyword evidence="7" id="KW-0963">Cytoplasm</keyword>
<dbReference type="OrthoDB" id="3361333at2759"/>
<dbReference type="AlphaFoldDB" id="A0A8H3TQB3"/>
<organism evidence="14 15">
    <name type="scientific">Naganishia liquefaciens</name>
    <dbReference type="NCBI Taxonomy" id="104408"/>
    <lineage>
        <taxon>Eukaryota</taxon>
        <taxon>Fungi</taxon>
        <taxon>Dikarya</taxon>
        <taxon>Basidiomycota</taxon>
        <taxon>Agaricomycotina</taxon>
        <taxon>Tremellomycetes</taxon>
        <taxon>Filobasidiales</taxon>
        <taxon>Filobasidiaceae</taxon>
        <taxon>Naganishia</taxon>
    </lineage>
</organism>
<comment type="caution">
    <text evidence="14">The sequence shown here is derived from an EMBL/GenBank/DDBJ whole genome shotgun (WGS) entry which is preliminary data.</text>
</comment>
<dbReference type="Proteomes" id="UP000620104">
    <property type="component" value="Unassembled WGS sequence"/>
</dbReference>
<dbReference type="GO" id="GO:0008608">
    <property type="term" value="P:attachment of spindle microtubules to kinetochore"/>
    <property type="evidence" value="ECO:0007669"/>
    <property type="project" value="InterPro"/>
</dbReference>
<evidence type="ECO:0000256" key="12">
    <source>
        <dbReference type="ARBA" id="ARBA00032583"/>
    </source>
</evidence>
<keyword evidence="15" id="KW-1185">Reference proteome</keyword>
<evidence type="ECO:0000256" key="4">
    <source>
        <dbReference type="ARBA" id="ARBA00008952"/>
    </source>
</evidence>
<keyword evidence="8" id="KW-0995">Kinetochore</keyword>
<name>A0A8H3TQB3_9TREE</name>
<keyword evidence="6" id="KW-0158">Chromosome</keyword>
<keyword evidence="9" id="KW-0206">Cytoskeleton</keyword>
<dbReference type="PANTHER" id="PTHR28262:SF1">
    <property type="entry name" value="DASH COMPLEX SUBUNIT SPC19"/>
    <property type="match status" value="1"/>
</dbReference>
<gene>
    <name evidence="14" type="ORF">NliqN6_1421</name>
</gene>
<reference evidence="14" key="1">
    <citation type="submission" date="2020-07" db="EMBL/GenBank/DDBJ databases">
        <title>Draft Genome Sequence of a Deep-Sea Yeast, Naganishia (Cryptococcus) liquefaciens strain N6.</title>
        <authorList>
            <person name="Han Y.W."/>
            <person name="Kajitani R."/>
            <person name="Morimoto H."/>
            <person name="Parhat M."/>
            <person name="Tsubouchi H."/>
            <person name="Bakenova O."/>
            <person name="Ogata M."/>
            <person name="Argunhan B."/>
            <person name="Aoki R."/>
            <person name="Kajiwara S."/>
            <person name="Itoh T."/>
            <person name="Iwasaki H."/>
        </authorList>
    </citation>
    <scope>NUCLEOTIDE SEQUENCE</scope>
    <source>
        <strain evidence="14">N6</strain>
    </source>
</reference>
<evidence type="ECO:0000256" key="8">
    <source>
        <dbReference type="ARBA" id="ARBA00022838"/>
    </source>
</evidence>
<dbReference type="EMBL" id="BLZA01000010">
    <property type="protein sequence ID" value="GHJ85019.1"/>
    <property type="molecule type" value="Genomic_DNA"/>
</dbReference>
<evidence type="ECO:0000256" key="3">
    <source>
        <dbReference type="ARBA" id="ARBA00004629"/>
    </source>
</evidence>
<comment type="subcellular location">
    <subcellularLocation>
        <location evidence="3">Chromosome</location>
        <location evidence="3">Centromere</location>
        <location evidence="3">Kinetochore</location>
    </subcellularLocation>
    <subcellularLocation>
        <location evidence="2">Cytoplasm</location>
        <location evidence="2">Cytoskeleton</location>
        <location evidence="2">Spindle</location>
    </subcellularLocation>
    <subcellularLocation>
        <location evidence="1">Nucleus</location>
    </subcellularLocation>
</comment>
<sequence length="164" mass="18414">MADYLNFLGQCVTATEESVTTIEACITNLQPGVGDLPRLNKVLANEHLYLLLPDPLLQGYKAELADSLKPQINTLVERAEEVIQRDEKKMKSLEERLAIIRSNKTTSPTDPTPPSDPSHQSAFPTTRSAPPSFDMKALNPTQRRKMVMLKGKRERLERELARMG</sequence>
<evidence type="ECO:0000256" key="2">
    <source>
        <dbReference type="ARBA" id="ARBA00004186"/>
    </source>
</evidence>
<dbReference type="Pfam" id="PF08287">
    <property type="entry name" value="DASH_Spc19"/>
    <property type="match status" value="1"/>
</dbReference>
<dbReference type="InterPro" id="IPR013251">
    <property type="entry name" value="DASH_Spc19"/>
</dbReference>
<dbReference type="GO" id="GO:0005876">
    <property type="term" value="C:spindle microtubule"/>
    <property type="evidence" value="ECO:0007669"/>
    <property type="project" value="InterPro"/>
</dbReference>
<feature type="region of interest" description="Disordered" evidence="13">
    <location>
        <begin position="99"/>
        <end position="136"/>
    </location>
</feature>
<evidence type="ECO:0000256" key="9">
    <source>
        <dbReference type="ARBA" id="ARBA00023212"/>
    </source>
</evidence>
<evidence type="ECO:0000256" key="10">
    <source>
        <dbReference type="ARBA" id="ARBA00023242"/>
    </source>
</evidence>
<evidence type="ECO:0000256" key="6">
    <source>
        <dbReference type="ARBA" id="ARBA00022454"/>
    </source>
</evidence>
<evidence type="ECO:0000256" key="11">
    <source>
        <dbReference type="ARBA" id="ARBA00023328"/>
    </source>
</evidence>
<proteinExistence type="inferred from homology"/>
<dbReference type="PANTHER" id="PTHR28262">
    <property type="entry name" value="DASH COMPLEX SUBUNIT SPC19"/>
    <property type="match status" value="1"/>
</dbReference>
<evidence type="ECO:0000313" key="14">
    <source>
        <dbReference type="EMBL" id="GHJ85019.1"/>
    </source>
</evidence>
<evidence type="ECO:0000256" key="1">
    <source>
        <dbReference type="ARBA" id="ARBA00004123"/>
    </source>
</evidence>
<keyword evidence="10" id="KW-0539">Nucleus</keyword>
<accession>A0A8H3TQB3</accession>
<comment type="similarity">
    <text evidence="4">Belongs to the DASH complex SPC19 family.</text>
</comment>
<evidence type="ECO:0000256" key="7">
    <source>
        <dbReference type="ARBA" id="ARBA00022490"/>
    </source>
</evidence>
<evidence type="ECO:0000313" key="15">
    <source>
        <dbReference type="Proteomes" id="UP000620104"/>
    </source>
</evidence>
<feature type="compositionally biased region" description="Polar residues" evidence="13">
    <location>
        <begin position="119"/>
        <end position="129"/>
    </location>
</feature>
<keyword evidence="11" id="KW-0137">Centromere</keyword>